<evidence type="ECO:0000256" key="3">
    <source>
        <dbReference type="ARBA" id="ARBA00023242"/>
    </source>
</evidence>
<organism evidence="4 5">
    <name type="scientific">Sinocyclocheilus grahami</name>
    <name type="common">Dianchi golden-line fish</name>
    <name type="synonym">Barbus grahami</name>
    <dbReference type="NCBI Taxonomy" id="75366"/>
    <lineage>
        <taxon>Eukaryota</taxon>
        <taxon>Metazoa</taxon>
        <taxon>Chordata</taxon>
        <taxon>Craniata</taxon>
        <taxon>Vertebrata</taxon>
        <taxon>Euteleostomi</taxon>
        <taxon>Actinopterygii</taxon>
        <taxon>Neopterygii</taxon>
        <taxon>Teleostei</taxon>
        <taxon>Ostariophysi</taxon>
        <taxon>Cypriniformes</taxon>
        <taxon>Cyprinidae</taxon>
        <taxon>Cyprininae</taxon>
        <taxon>Sinocyclocheilus</taxon>
    </lineage>
</organism>
<dbReference type="AlphaFoldDB" id="A0A672L7Q5"/>
<dbReference type="Proteomes" id="UP000472262">
    <property type="component" value="Unassembled WGS sequence"/>
</dbReference>
<evidence type="ECO:0000313" key="4">
    <source>
        <dbReference type="Ensembl" id="ENSSGRP00000020382.1"/>
    </source>
</evidence>
<accession>A0A672L7Q5</accession>
<comment type="subcellular location">
    <subcellularLocation>
        <location evidence="1">Nucleus</location>
    </subcellularLocation>
</comment>
<keyword evidence="3" id="KW-0539">Nucleus</keyword>
<proteinExistence type="inferred from homology"/>
<dbReference type="Ensembl" id="ENSSGRT00000022014.1">
    <property type="protein sequence ID" value="ENSSGRP00000020382.1"/>
    <property type="gene ID" value="ENSSGRG00000012296.1"/>
</dbReference>
<reference evidence="4" key="2">
    <citation type="submission" date="2025-09" db="UniProtKB">
        <authorList>
            <consortium name="Ensembl"/>
        </authorList>
    </citation>
    <scope>IDENTIFICATION</scope>
</reference>
<dbReference type="InterPro" id="IPR037200">
    <property type="entry name" value="Isy1_sf"/>
</dbReference>
<name>A0A672L7Q5_SINGR</name>
<dbReference type="Pfam" id="PF06246">
    <property type="entry name" value="Isy1"/>
    <property type="match status" value="2"/>
</dbReference>
<dbReference type="InterPro" id="IPR009360">
    <property type="entry name" value="Isy1"/>
</dbReference>
<dbReference type="SUPFAM" id="SSF140102">
    <property type="entry name" value="ISY1 domain-like"/>
    <property type="match status" value="1"/>
</dbReference>
<dbReference type="GO" id="GO:0000350">
    <property type="term" value="P:generation of catalytic spliceosome for second transesterification step"/>
    <property type="evidence" value="ECO:0007669"/>
    <property type="project" value="InterPro"/>
</dbReference>
<dbReference type="Gene3D" id="1.10.287.660">
    <property type="entry name" value="Helix hairpin bin"/>
    <property type="match status" value="1"/>
</dbReference>
<evidence type="ECO:0000256" key="1">
    <source>
        <dbReference type="ARBA" id="ARBA00004123"/>
    </source>
</evidence>
<reference evidence="4" key="1">
    <citation type="submission" date="2025-08" db="UniProtKB">
        <authorList>
            <consortium name="Ensembl"/>
        </authorList>
    </citation>
    <scope>IDENTIFICATION</scope>
</reference>
<dbReference type="InterPro" id="IPR029012">
    <property type="entry name" value="Helix_hairpin_bin_sf"/>
</dbReference>
<protein>
    <submittedName>
        <fullName evidence="4">ISY1 splicing factor homolog</fullName>
    </submittedName>
</protein>
<dbReference type="GO" id="GO:0005634">
    <property type="term" value="C:nucleus"/>
    <property type="evidence" value="ECO:0007669"/>
    <property type="project" value="UniProtKB-SubCell"/>
</dbReference>
<comment type="similarity">
    <text evidence="2">Belongs to the ISY1 family.</text>
</comment>
<evidence type="ECO:0000256" key="2">
    <source>
        <dbReference type="ARBA" id="ARBA00007002"/>
    </source>
</evidence>
<dbReference type="PANTHER" id="PTHR13021">
    <property type="entry name" value="PRE-MRNA-SPLICING FACTOR ISY1"/>
    <property type="match status" value="1"/>
</dbReference>
<sequence length="191" mass="21865">IFDFSEKCLTALARFHQAQLQEGKLQERTPVLASECNELPKAEKWRRRHHVQICPCSADICGSLAHECSAGLGEFKIRDLNDEINNLLREKGDWEVRTIGVGPKMLDREGVRELFEREPAPAARKTRAELMKDIDADYYGSRDEADGALAQLEQEYEHQGESRFYSKRLTGLCIRAVKVNMQLCHLCNYPI</sequence>
<evidence type="ECO:0000313" key="5">
    <source>
        <dbReference type="Proteomes" id="UP000472262"/>
    </source>
</evidence>
<keyword evidence="5" id="KW-1185">Reference proteome</keyword>